<feature type="compositionally biased region" description="Polar residues" evidence="1">
    <location>
        <begin position="230"/>
        <end position="247"/>
    </location>
</feature>
<comment type="caution">
    <text evidence="3">The sequence shown here is derived from an EMBL/GenBank/DDBJ whole genome shotgun (WGS) entry which is preliminary data.</text>
</comment>
<dbReference type="EMBL" id="BHXC01000007">
    <property type="protein sequence ID" value="GCB94453.1"/>
    <property type="molecule type" value="Genomic_DNA"/>
</dbReference>
<gene>
    <name evidence="3" type="ORF">SALB_07253</name>
</gene>
<dbReference type="RefSeq" id="WP_016572167.1">
    <property type="nucleotide sequence ID" value="NZ_BHXC01000007.1"/>
</dbReference>
<sequence>MSHERFYSRVNGPTLHRINQVRHLDEVTPRHLAGGGDPRHVTEYLLAAGWTNHAVPGYPHVLLESPDQQLHLTLEPNAPDEHDAWWRVHPASRTGWSAQFSGHTPVEIIAGFTDTLTTPSPGTSADPVGLWRIAEGNGWPQRLAGTDQAALSPDETAILSRVRTQTFANIHDATGTPTWRWTAQIALPLTEDRLKRLWWSSIDETAPAPALAGFVTTLTDPAPLLRDEGQTPNHTFGYLNTTRSPLSPEQHRQHHQQRLDTATRAAPPTRTATRPSPPQPKPPRRPR</sequence>
<evidence type="ECO:0000259" key="2">
    <source>
        <dbReference type="Pfam" id="PF03771"/>
    </source>
</evidence>
<dbReference type="AlphaFoldDB" id="A0A401RA28"/>
<dbReference type="Proteomes" id="UP000288351">
    <property type="component" value="Unassembled WGS sequence"/>
</dbReference>
<dbReference type="InterPro" id="IPR005523">
    <property type="entry name" value="DUF317_SPDY"/>
</dbReference>
<proteinExistence type="predicted"/>
<evidence type="ECO:0000313" key="3">
    <source>
        <dbReference type="EMBL" id="GCB94453.1"/>
    </source>
</evidence>
<feature type="compositionally biased region" description="Low complexity" evidence="1">
    <location>
        <begin position="262"/>
        <end position="274"/>
    </location>
</feature>
<feature type="domain" description="DUF317" evidence="2">
    <location>
        <begin position="64"/>
        <end position="121"/>
    </location>
</feature>
<protein>
    <recommendedName>
        <fullName evidence="2">DUF317 domain-containing protein</fullName>
    </recommendedName>
</protein>
<dbReference type="Pfam" id="PF03771">
    <property type="entry name" value="SPDY"/>
    <property type="match status" value="1"/>
</dbReference>
<organism evidence="3 4">
    <name type="scientific">Streptomyces noursei</name>
    <name type="common">Streptomyces albulus</name>
    <dbReference type="NCBI Taxonomy" id="1971"/>
    <lineage>
        <taxon>Bacteria</taxon>
        <taxon>Bacillati</taxon>
        <taxon>Actinomycetota</taxon>
        <taxon>Actinomycetes</taxon>
        <taxon>Kitasatosporales</taxon>
        <taxon>Streptomycetaceae</taxon>
        <taxon>Streptomyces</taxon>
    </lineage>
</organism>
<accession>A0A401RA28</accession>
<name>A0A401RA28_STRNR</name>
<evidence type="ECO:0000256" key="1">
    <source>
        <dbReference type="SAM" id="MobiDB-lite"/>
    </source>
</evidence>
<feature type="region of interest" description="Disordered" evidence="1">
    <location>
        <begin position="222"/>
        <end position="287"/>
    </location>
</feature>
<evidence type="ECO:0000313" key="4">
    <source>
        <dbReference type="Proteomes" id="UP000288351"/>
    </source>
</evidence>
<reference evidence="3 4" key="1">
    <citation type="journal article" date="2019" name="Microbiol. Resour. Announc.">
        <title>Draft Genome Sequence of the Most Traditional epsilon-Poly-l-Lysine Producer, Streptomyces albulus NBRC14147.</title>
        <authorList>
            <person name="Yamanaka K."/>
            <person name="Hamano Y."/>
        </authorList>
    </citation>
    <scope>NUCLEOTIDE SEQUENCE [LARGE SCALE GENOMIC DNA]</scope>
    <source>
        <strain evidence="3 4">NBRC 14147</strain>
    </source>
</reference>